<proteinExistence type="predicted"/>
<dbReference type="GeneID" id="63744061"/>
<dbReference type="GO" id="GO:0006351">
    <property type="term" value="P:DNA-templated transcription"/>
    <property type="evidence" value="ECO:0007669"/>
    <property type="project" value="InterPro"/>
</dbReference>
<dbReference type="GO" id="GO:0003677">
    <property type="term" value="F:DNA binding"/>
    <property type="evidence" value="ECO:0007669"/>
    <property type="project" value="UniProtKB-KW"/>
</dbReference>
<dbReference type="SMART" id="SM00906">
    <property type="entry name" value="Fungal_trans"/>
    <property type="match status" value="1"/>
</dbReference>
<dbReference type="PROSITE" id="PS00463">
    <property type="entry name" value="ZN2_CY6_FUNGAL_1"/>
    <property type="match status" value="1"/>
</dbReference>
<keyword evidence="6" id="KW-1133">Transmembrane helix</keyword>
<dbReference type="PANTHER" id="PTHR47655">
    <property type="entry name" value="QUINIC ACID UTILIZATION ACTIVATOR"/>
    <property type="match status" value="1"/>
</dbReference>
<dbReference type="AlphaFoldDB" id="A0A1L9RLL1"/>
<evidence type="ECO:0000313" key="8">
    <source>
        <dbReference type="EMBL" id="OJJ35784.1"/>
    </source>
</evidence>
<dbReference type="GO" id="GO:0008270">
    <property type="term" value="F:zinc ion binding"/>
    <property type="evidence" value="ECO:0007669"/>
    <property type="project" value="InterPro"/>
</dbReference>
<keyword evidence="6" id="KW-0472">Membrane</keyword>
<evidence type="ECO:0000259" key="7">
    <source>
        <dbReference type="PROSITE" id="PS50048"/>
    </source>
</evidence>
<reference evidence="9" key="1">
    <citation type="journal article" date="2017" name="Genome Biol.">
        <title>Comparative genomics reveals high biological diversity and specific adaptations in the industrially and medically important fungal genus Aspergillus.</title>
        <authorList>
            <person name="de Vries R.P."/>
            <person name="Riley R."/>
            <person name="Wiebenga A."/>
            <person name="Aguilar-Osorio G."/>
            <person name="Amillis S."/>
            <person name="Uchima C.A."/>
            <person name="Anderluh G."/>
            <person name="Asadollahi M."/>
            <person name="Askin M."/>
            <person name="Barry K."/>
            <person name="Battaglia E."/>
            <person name="Bayram O."/>
            <person name="Benocci T."/>
            <person name="Braus-Stromeyer S.A."/>
            <person name="Caldana C."/>
            <person name="Canovas D."/>
            <person name="Cerqueira G.C."/>
            <person name="Chen F."/>
            <person name="Chen W."/>
            <person name="Choi C."/>
            <person name="Clum A."/>
            <person name="Dos Santos R.A."/>
            <person name="Damasio A.R."/>
            <person name="Diallinas G."/>
            <person name="Emri T."/>
            <person name="Fekete E."/>
            <person name="Flipphi M."/>
            <person name="Freyberg S."/>
            <person name="Gallo A."/>
            <person name="Gournas C."/>
            <person name="Habgood R."/>
            <person name="Hainaut M."/>
            <person name="Harispe M.L."/>
            <person name="Henrissat B."/>
            <person name="Hilden K.S."/>
            <person name="Hope R."/>
            <person name="Hossain A."/>
            <person name="Karabika E."/>
            <person name="Karaffa L."/>
            <person name="Karanyi Z."/>
            <person name="Krasevec N."/>
            <person name="Kuo A."/>
            <person name="Kusch H."/>
            <person name="LaButti K."/>
            <person name="Lagendijk E.L."/>
            <person name="Lapidus A."/>
            <person name="Levasseur A."/>
            <person name="Lindquist E."/>
            <person name="Lipzen A."/>
            <person name="Logrieco A.F."/>
            <person name="MacCabe A."/>
            <person name="Maekelae M.R."/>
            <person name="Malavazi I."/>
            <person name="Melin P."/>
            <person name="Meyer V."/>
            <person name="Mielnichuk N."/>
            <person name="Miskei M."/>
            <person name="Molnar A.P."/>
            <person name="Mule G."/>
            <person name="Ngan C.Y."/>
            <person name="Orejas M."/>
            <person name="Orosz E."/>
            <person name="Ouedraogo J.P."/>
            <person name="Overkamp K.M."/>
            <person name="Park H.-S."/>
            <person name="Perrone G."/>
            <person name="Piumi F."/>
            <person name="Punt P.J."/>
            <person name="Ram A.F."/>
            <person name="Ramon A."/>
            <person name="Rauscher S."/>
            <person name="Record E."/>
            <person name="Riano-Pachon D.M."/>
            <person name="Robert V."/>
            <person name="Roehrig J."/>
            <person name="Ruller R."/>
            <person name="Salamov A."/>
            <person name="Salih N.S."/>
            <person name="Samson R.A."/>
            <person name="Sandor E."/>
            <person name="Sanguinetti M."/>
            <person name="Schuetze T."/>
            <person name="Sepcic K."/>
            <person name="Shelest E."/>
            <person name="Sherlock G."/>
            <person name="Sophianopoulou V."/>
            <person name="Squina F.M."/>
            <person name="Sun H."/>
            <person name="Susca A."/>
            <person name="Todd R.B."/>
            <person name="Tsang A."/>
            <person name="Unkles S.E."/>
            <person name="van de Wiele N."/>
            <person name="van Rossen-Uffink D."/>
            <person name="Oliveira J.V."/>
            <person name="Vesth T.C."/>
            <person name="Visser J."/>
            <person name="Yu J.-H."/>
            <person name="Zhou M."/>
            <person name="Andersen M.R."/>
            <person name="Archer D.B."/>
            <person name="Baker S.E."/>
            <person name="Benoit I."/>
            <person name="Brakhage A.A."/>
            <person name="Braus G.H."/>
            <person name="Fischer R."/>
            <person name="Frisvad J.C."/>
            <person name="Goldman G.H."/>
            <person name="Houbraken J."/>
            <person name="Oakley B."/>
            <person name="Pocsi I."/>
            <person name="Scazzocchio C."/>
            <person name="Seiboth B."/>
            <person name="vanKuyk P.A."/>
            <person name="Wortman J."/>
            <person name="Dyer P.S."/>
            <person name="Grigoriev I.V."/>
        </authorList>
    </citation>
    <scope>NUCLEOTIDE SEQUENCE [LARGE SCALE GENOMIC DNA]</scope>
    <source>
        <strain evidence="9">DTO 134E9</strain>
    </source>
</reference>
<keyword evidence="2" id="KW-0805">Transcription regulation</keyword>
<protein>
    <recommendedName>
        <fullName evidence="7">Zn(2)-C6 fungal-type domain-containing protein</fullName>
    </recommendedName>
</protein>
<feature type="domain" description="Zn(2)-C6 fungal-type" evidence="7">
    <location>
        <begin position="15"/>
        <end position="45"/>
    </location>
</feature>
<dbReference type="VEuPathDB" id="FungiDB:ASPWEDRAFT_110917"/>
<dbReference type="SUPFAM" id="SSF57701">
    <property type="entry name" value="Zn2/Cys6 DNA-binding domain"/>
    <property type="match status" value="1"/>
</dbReference>
<dbReference type="OrthoDB" id="2534600at2759"/>
<dbReference type="Gene3D" id="4.10.240.10">
    <property type="entry name" value="Zn(2)-C6 fungal-type DNA-binding domain"/>
    <property type="match status" value="1"/>
</dbReference>
<dbReference type="InterPro" id="IPR001138">
    <property type="entry name" value="Zn2Cys6_DnaBD"/>
</dbReference>
<keyword evidence="1" id="KW-0479">Metal-binding</keyword>
<dbReference type="InterPro" id="IPR007219">
    <property type="entry name" value="XnlR_reg_dom"/>
</dbReference>
<accession>A0A1L9RLL1</accession>
<name>A0A1L9RLL1_ASPWE</name>
<dbReference type="InterPro" id="IPR036864">
    <property type="entry name" value="Zn2-C6_fun-type_DNA-bd_sf"/>
</dbReference>
<evidence type="ECO:0000256" key="5">
    <source>
        <dbReference type="ARBA" id="ARBA00023242"/>
    </source>
</evidence>
<dbReference type="PANTHER" id="PTHR47655:SF2">
    <property type="entry name" value="QUINIC ACID UTILIZATION ACTIVATOR"/>
    <property type="match status" value="1"/>
</dbReference>
<evidence type="ECO:0000256" key="2">
    <source>
        <dbReference type="ARBA" id="ARBA00023015"/>
    </source>
</evidence>
<keyword evidence="5" id="KW-0539">Nucleus</keyword>
<evidence type="ECO:0000256" key="3">
    <source>
        <dbReference type="ARBA" id="ARBA00023125"/>
    </source>
</evidence>
<evidence type="ECO:0000256" key="6">
    <source>
        <dbReference type="SAM" id="Phobius"/>
    </source>
</evidence>
<evidence type="ECO:0000313" key="9">
    <source>
        <dbReference type="Proteomes" id="UP000184383"/>
    </source>
</evidence>
<dbReference type="Pfam" id="PF04082">
    <property type="entry name" value="Fungal_trans"/>
    <property type="match status" value="1"/>
</dbReference>
<gene>
    <name evidence="8" type="ORF">ASPWEDRAFT_110917</name>
</gene>
<evidence type="ECO:0000256" key="4">
    <source>
        <dbReference type="ARBA" id="ARBA00023163"/>
    </source>
</evidence>
<feature type="transmembrane region" description="Helical" evidence="6">
    <location>
        <begin position="270"/>
        <end position="291"/>
    </location>
</feature>
<dbReference type="PROSITE" id="PS50048">
    <property type="entry name" value="ZN2_CY6_FUNGAL_2"/>
    <property type="match status" value="1"/>
</dbReference>
<dbReference type="GO" id="GO:0000981">
    <property type="term" value="F:DNA-binding transcription factor activity, RNA polymerase II-specific"/>
    <property type="evidence" value="ECO:0007669"/>
    <property type="project" value="InterPro"/>
</dbReference>
<sequence>MSSPRPSKRQRIGRACDQCRRRKSKCDGTQPVCAICREADRTCTYQNSGRRRGLQSGYVRSLETVLGIVLQNISGSEATLQSVIRDHDNFLSSDMAERSVKIWRKSKLAKNVDKLLNPDSADPVDARIDDAPEWESMETSDIVMEASTTGLNELPLMPPSINEVKEPDNYLDKKFPDSTAEVLDFYFTHIHSWLPVVERRDMLRVMHTDPHQSSPRDKHFRLVLWAIVACISSMNGMDRVDYPDPMRVQHSIQIQVINDQDTLGLSHAQALLVLALLNIGCGNLYLAWMFIGQAMRILVVLPTAARTHRYKHTFHGCVFVDTMISAVLQRTPCLSLDEQKEHGYVEEDDVDEWDVWAISRDHNGQRSKGPLRALSIFNRIYDLMHRLTRILQFPSGAPSLHGFLVDLRQFQGMAGERYPHTSHCVNPPLLTLHLTLQFVMLTLVRKITMDSNLTELVRNAFNSTLDMLDNYIEMTGTVKSSPLLSCFALQAQRCLHFIPNDEKDEIEDRLSKHLKQLGLGHFRIERPFDLLQPGLDMNTFDQSVSTAANGAIAYGHAFNPTIPNVNFATPVDSASAGLESDDFDALFEEMVTSIPTTRQEPMFAHNLGFYAGDLDTDFLAQLQQPPD</sequence>
<dbReference type="CDD" id="cd12148">
    <property type="entry name" value="fungal_TF_MHR"/>
    <property type="match status" value="1"/>
</dbReference>
<dbReference type="CDD" id="cd00067">
    <property type="entry name" value="GAL4"/>
    <property type="match status" value="1"/>
</dbReference>
<dbReference type="EMBL" id="KV878212">
    <property type="protein sequence ID" value="OJJ35784.1"/>
    <property type="molecule type" value="Genomic_DNA"/>
</dbReference>
<dbReference type="Proteomes" id="UP000184383">
    <property type="component" value="Unassembled WGS sequence"/>
</dbReference>
<keyword evidence="4" id="KW-0804">Transcription</keyword>
<dbReference type="STRING" id="1073089.A0A1L9RLL1"/>
<keyword evidence="3" id="KW-0238">DNA-binding</keyword>
<dbReference type="SMART" id="SM00066">
    <property type="entry name" value="GAL4"/>
    <property type="match status" value="1"/>
</dbReference>
<dbReference type="InterPro" id="IPR052783">
    <property type="entry name" value="Metabolic/Drug-Res_Regulator"/>
</dbReference>
<keyword evidence="6" id="KW-0812">Transmembrane</keyword>
<keyword evidence="9" id="KW-1185">Reference proteome</keyword>
<dbReference type="Pfam" id="PF00172">
    <property type="entry name" value="Zn_clus"/>
    <property type="match status" value="1"/>
</dbReference>
<dbReference type="GO" id="GO:0045944">
    <property type="term" value="P:positive regulation of transcription by RNA polymerase II"/>
    <property type="evidence" value="ECO:0007669"/>
    <property type="project" value="TreeGrafter"/>
</dbReference>
<evidence type="ECO:0000256" key="1">
    <source>
        <dbReference type="ARBA" id="ARBA00022723"/>
    </source>
</evidence>
<organism evidence="8 9">
    <name type="scientific">Aspergillus wentii DTO 134E9</name>
    <dbReference type="NCBI Taxonomy" id="1073089"/>
    <lineage>
        <taxon>Eukaryota</taxon>
        <taxon>Fungi</taxon>
        <taxon>Dikarya</taxon>
        <taxon>Ascomycota</taxon>
        <taxon>Pezizomycotina</taxon>
        <taxon>Eurotiomycetes</taxon>
        <taxon>Eurotiomycetidae</taxon>
        <taxon>Eurotiales</taxon>
        <taxon>Aspergillaceae</taxon>
        <taxon>Aspergillus</taxon>
        <taxon>Aspergillus subgen. Cremei</taxon>
    </lineage>
</organism>
<dbReference type="RefSeq" id="XP_040689460.1">
    <property type="nucleotide sequence ID" value="XM_040828213.1"/>
</dbReference>